<protein>
    <submittedName>
        <fullName evidence="4">NAD(P)-binding protein</fullName>
    </submittedName>
</protein>
<keyword evidence="2" id="KW-0521">NADP</keyword>
<dbReference type="Proteomes" id="UP000800200">
    <property type="component" value="Unassembled WGS sequence"/>
</dbReference>
<dbReference type="PRINTS" id="PR00081">
    <property type="entry name" value="GDHRDH"/>
</dbReference>
<dbReference type="Gene3D" id="3.40.50.720">
    <property type="entry name" value="NAD(P)-binding Rossmann-like Domain"/>
    <property type="match status" value="1"/>
</dbReference>
<reference evidence="4" key="1">
    <citation type="journal article" date="2020" name="Stud. Mycol.">
        <title>101 Dothideomycetes genomes: a test case for predicting lifestyles and emergence of pathogens.</title>
        <authorList>
            <person name="Haridas S."/>
            <person name="Albert R."/>
            <person name="Binder M."/>
            <person name="Bloem J."/>
            <person name="Labutti K."/>
            <person name="Salamov A."/>
            <person name="Andreopoulos B."/>
            <person name="Baker S."/>
            <person name="Barry K."/>
            <person name="Bills G."/>
            <person name="Bluhm B."/>
            <person name="Cannon C."/>
            <person name="Castanera R."/>
            <person name="Culley D."/>
            <person name="Daum C."/>
            <person name="Ezra D."/>
            <person name="Gonzalez J."/>
            <person name="Henrissat B."/>
            <person name="Kuo A."/>
            <person name="Liang C."/>
            <person name="Lipzen A."/>
            <person name="Lutzoni F."/>
            <person name="Magnuson J."/>
            <person name="Mondo S."/>
            <person name="Nolan M."/>
            <person name="Ohm R."/>
            <person name="Pangilinan J."/>
            <person name="Park H.-J."/>
            <person name="Ramirez L."/>
            <person name="Alfaro M."/>
            <person name="Sun H."/>
            <person name="Tritt A."/>
            <person name="Yoshinaga Y."/>
            <person name="Zwiers L.-H."/>
            <person name="Turgeon B."/>
            <person name="Goodwin S."/>
            <person name="Spatafora J."/>
            <person name="Crous P."/>
            <person name="Grigoriev I."/>
        </authorList>
    </citation>
    <scope>NUCLEOTIDE SEQUENCE</scope>
    <source>
        <strain evidence="4">CBS 207.26</strain>
    </source>
</reference>
<keyword evidence="3" id="KW-0560">Oxidoreductase</keyword>
<dbReference type="SUPFAM" id="SSF51735">
    <property type="entry name" value="NAD(P)-binding Rossmann-fold domains"/>
    <property type="match status" value="1"/>
</dbReference>
<comment type="similarity">
    <text evidence="1">Belongs to the short-chain dehydrogenases/reductases (SDR) family.</text>
</comment>
<keyword evidence="5" id="KW-1185">Reference proteome</keyword>
<dbReference type="OrthoDB" id="294295at2759"/>
<proteinExistence type="inferred from homology"/>
<dbReference type="AlphaFoldDB" id="A0A6A6E995"/>
<evidence type="ECO:0000313" key="4">
    <source>
        <dbReference type="EMBL" id="KAF2187703.1"/>
    </source>
</evidence>
<dbReference type="PANTHER" id="PTHR43477">
    <property type="entry name" value="DIHYDROANTICAPSIN 7-DEHYDROGENASE"/>
    <property type="match status" value="1"/>
</dbReference>
<name>A0A6A6E995_9PEZI</name>
<evidence type="ECO:0000256" key="1">
    <source>
        <dbReference type="ARBA" id="ARBA00006484"/>
    </source>
</evidence>
<dbReference type="InterPro" id="IPR057571">
    <property type="entry name" value="SDR_PhqE-like"/>
</dbReference>
<accession>A0A6A6E995</accession>
<dbReference type="InterPro" id="IPR002347">
    <property type="entry name" value="SDR_fam"/>
</dbReference>
<dbReference type="CDD" id="cd05233">
    <property type="entry name" value="SDR_c"/>
    <property type="match status" value="1"/>
</dbReference>
<dbReference type="GO" id="GO:0016491">
    <property type="term" value="F:oxidoreductase activity"/>
    <property type="evidence" value="ECO:0007669"/>
    <property type="project" value="UniProtKB-KW"/>
</dbReference>
<evidence type="ECO:0000313" key="5">
    <source>
        <dbReference type="Proteomes" id="UP000800200"/>
    </source>
</evidence>
<dbReference type="InterPro" id="IPR036291">
    <property type="entry name" value="NAD(P)-bd_dom_sf"/>
</dbReference>
<dbReference type="PANTHER" id="PTHR43477:SF1">
    <property type="entry name" value="DIHYDROANTICAPSIN 7-DEHYDROGENASE"/>
    <property type="match status" value="1"/>
</dbReference>
<sequence>MAHPNKLQNARVLVFGGTSGIGFATASLCLSQGSYVTISGSNQGRIDNTVKRLHDAYPSIPKDRVSGYVVDLLDTPSLESNLKSLFETITSNGANKIDHIAFTAGDSLAIPKIQEVTAESSMQLGKVRLVAPIIIAKLLSTGTYMASSPSSSFTITGGVNTKKPLPGWAMGSAWGSMAEGLMRGLAVDLKPIRVNLVEPGAIQTPLLQGFIDRTGPGVLDMFKKGTLTGEVGQPEDTAEAYAWFMKDRFATGTVAQTNGGSLLT</sequence>
<dbReference type="InterPro" id="IPR051122">
    <property type="entry name" value="SDR_DHRS6-like"/>
</dbReference>
<evidence type="ECO:0000256" key="2">
    <source>
        <dbReference type="ARBA" id="ARBA00022857"/>
    </source>
</evidence>
<dbReference type="EMBL" id="ML994626">
    <property type="protein sequence ID" value="KAF2187703.1"/>
    <property type="molecule type" value="Genomic_DNA"/>
</dbReference>
<evidence type="ECO:0000256" key="3">
    <source>
        <dbReference type="ARBA" id="ARBA00023002"/>
    </source>
</evidence>
<dbReference type="Pfam" id="PF23441">
    <property type="entry name" value="SDR"/>
    <property type="match status" value="1"/>
</dbReference>
<organism evidence="4 5">
    <name type="scientific">Zopfia rhizophila CBS 207.26</name>
    <dbReference type="NCBI Taxonomy" id="1314779"/>
    <lineage>
        <taxon>Eukaryota</taxon>
        <taxon>Fungi</taxon>
        <taxon>Dikarya</taxon>
        <taxon>Ascomycota</taxon>
        <taxon>Pezizomycotina</taxon>
        <taxon>Dothideomycetes</taxon>
        <taxon>Dothideomycetes incertae sedis</taxon>
        <taxon>Zopfiaceae</taxon>
        <taxon>Zopfia</taxon>
    </lineage>
</organism>
<gene>
    <name evidence="4" type="ORF">K469DRAFT_568933</name>
</gene>